<gene>
    <name evidence="1 2" type="ORF">Bm13075</name>
    <name evidence="1" type="ORF">BM_Bm13075</name>
</gene>
<organism evidence="1">
    <name type="scientific">Brugia malayi</name>
    <name type="common">Filarial nematode worm</name>
    <dbReference type="NCBI Taxonomy" id="6279"/>
    <lineage>
        <taxon>Eukaryota</taxon>
        <taxon>Metazoa</taxon>
        <taxon>Ecdysozoa</taxon>
        <taxon>Nematoda</taxon>
        <taxon>Chromadorea</taxon>
        <taxon>Rhabditida</taxon>
        <taxon>Spirurina</taxon>
        <taxon>Spiruromorpha</taxon>
        <taxon>Filarioidea</taxon>
        <taxon>Onchocercidae</taxon>
        <taxon>Brugia</taxon>
    </lineage>
</organism>
<dbReference type="AlphaFoldDB" id="A0A0J9XTH8"/>
<evidence type="ECO:0000313" key="2">
    <source>
        <dbReference type="WormBase" id="Bm13075"/>
    </source>
</evidence>
<reference evidence="1" key="2">
    <citation type="submission" date="2012-12" db="EMBL/GenBank/DDBJ databases">
        <authorList>
            <person name="Gao Y.W."/>
            <person name="Fan S.T."/>
            <person name="Sun H.T."/>
            <person name="Wang Z."/>
            <person name="Gao X.L."/>
            <person name="Li Y.G."/>
            <person name="Wang T.C."/>
            <person name="Zhang K."/>
            <person name="Xu W.W."/>
            <person name="Yu Z.J."/>
            <person name="Xia X.Z."/>
        </authorList>
    </citation>
    <scope>NUCLEOTIDE SEQUENCE</scope>
    <source>
        <strain evidence="1">FR3</strain>
    </source>
</reference>
<sequence>MQYGVMNLRKNQNSVSSNCETSFVKQWLLEISFVRHIQEFMEHGNQILKLKLIPTTN</sequence>
<accession>A0A0J9XTH8</accession>
<reference evidence="1" key="1">
    <citation type="journal article" date="2007" name="Science">
        <title>Draft genome of the filarial nematode parasite Brugia malayi.</title>
        <authorList>
            <person name="Ghedin E."/>
            <person name="Wang S."/>
            <person name="Spiro D."/>
            <person name="Caler E."/>
            <person name="Zhao Q."/>
            <person name="Crabtree J."/>
            <person name="Allen J.E."/>
            <person name="Delcher A.L."/>
            <person name="Guiliano D.B."/>
            <person name="Miranda-Saavedra D."/>
            <person name="Angiuoli S.V."/>
            <person name="Creasy T."/>
            <person name="Amedeo P."/>
            <person name="Haas B."/>
            <person name="El-Sayed N.M."/>
            <person name="Wortman J.R."/>
            <person name="Feldblyum T."/>
            <person name="Tallon L."/>
            <person name="Schatz M."/>
            <person name="Shumway M."/>
            <person name="Koo H."/>
            <person name="Salzberg S.L."/>
            <person name="Schobel S."/>
            <person name="Pertea M."/>
            <person name="Pop M."/>
            <person name="White O."/>
            <person name="Barton G.J."/>
            <person name="Carlow C.K."/>
            <person name="Crawford M.J."/>
            <person name="Daub J."/>
            <person name="Dimmic M.W."/>
            <person name="Estes C.F."/>
            <person name="Foster J.M."/>
            <person name="Ganatra M."/>
            <person name="Gregory W.F."/>
            <person name="Johnson N.M."/>
            <person name="Jin J."/>
            <person name="Komuniecki R."/>
            <person name="Korf I."/>
            <person name="Kumar S."/>
            <person name="Laney S."/>
            <person name="Li B.W."/>
            <person name="Li W."/>
            <person name="Lindblom T.H."/>
            <person name="Lustigman S."/>
            <person name="Ma D."/>
            <person name="Maina C.V."/>
            <person name="Martin D.M."/>
            <person name="McCarter J.P."/>
            <person name="McReynolds L."/>
            <person name="Mitreva M."/>
            <person name="Nutman T.B."/>
            <person name="Parkinson J."/>
            <person name="Peregrin-Alvarez J.M."/>
            <person name="Poole C."/>
            <person name="Ren Q."/>
            <person name="Saunders L."/>
            <person name="Sluder A.E."/>
            <person name="Smith K."/>
            <person name="Stanke M."/>
            <person name="Unnasch T.R."/>
            <person name="Ware J."/>
            <person name="Wei A.D."/>
            <person name="Weil G."/>
            <person name="Williams D.J."/>
            <person name="Zhang Y."/>
            <person name="Williams S.A."/>
            <person name="Fraser-Liggett C."/>
            <person name="Slatko B."/>
            <person name="Blaxter M.L."/>
            <person name="Scott A.L."/>
        </authorList>
    </citation>
    <scope>NUCLEOTIDE SEQUENCE</scope>
    <source>
        <strain evidence="1">FR3</strain>
    </source>
</reference>
<dbReference type="WormBase" id="Bm13075">
    <property type="protein sequence ID" value="BM42268"/>
    <property type="gene ID" value="WBGene00233336"/>
</dbReference>
<name>A0A0J9XTH8_BRUMA</name>
<proteinExistence type="predicted"/>
<evidence type="ECO:0000313" key="1">
    <source>
        <dbReference type="EMBL" id="CDP94799.1"/>
    </source>
</evidence>
<dbReference type="EMBL" id="LN856931">
    <property type="protein sequence ID" value="CDP94799.1"/>
    <property type="molecule type" value="Genomic_DNA"/>
</dbReference>
<protein>
    <submittedName>
        <fullName evidence="1">Bm13075</fullName>
    </submittedName>
</protein>